<reference evidence="1 2" key="1">
    <citation type="submission" date="2016-10" db="EMBL/GenBank/DDBJ databases">
        <authorList>
            <person name="de Groot N.N."/>
        </authorList>
    </citation>
    <scope>NUCLEOTIDE SEQUENCE [LARGE SCALE GENOMIC DNA]</scope>
    <source>
        <strain evidence="1 2">DSM 25947</strain>
    </source>
</reference>
<evidence type="ECO:0000313" key="2">
    <source>
        <dbReference type="Proteomes" id="UP000181981"/>
    </source>
</evidence>
<dbReference type="AlphaFoldDB" id="A0A1I0FHF6"/>
<organism evidence="1 2">
    <name type="scientific">Draconibacterium orientale</name>
    <dbReference type="NCBI Taxonomy" id="1168034"/>
    <lineage>
        <taxon>Bacteria</taxon>
        <taxon>Pseudomonadati</taxon>
        <taxon>Bacteroidota</taxon>
        <taxon>Bacteroidia</taxon>
        <taxon>Marinilabiliales</taxon>
        <taxon>Prolixibacteraceae</taxon>
        <taxon>Draconibacterium</taxon>
    </lineage>
</organism>
<gene>
    <name evidence="1" type="ORF">SAMN05444285_11664</name>
</gene>
<accession>A0A1I0FHF6</accession>
<evidence type="ECO:0000313" key="1">
    <source>
        <dbReference type="EMBL" id="SET56640.1"/>
    </source>
</evidence>
<name>A0A1I0FHF6_9BACT</name>
<protein>
    <recommendedName>
        <fullName evidence="3">DUF2490 domain-containing protein</fullName>
    </recommendedName>
</protein>
<dbReference type="Pfam" id="PF10677">
    <property type="entry name" value="DUF2490"/>
    <property type="match status" value="1"/>
</dbReference>
<dbReference type="Proteomes" id="UP000181981">
    <property type="component" value="Unassembled WGS sequence"/>
</dbReference>
<dbReference type="InterPro" id="IPR019619">
    <property type="entry name" value="DUF2490"/>
</dbReference>
<proteinExistence type="predicted"/>
<sequence length="222" mass="26436">MFSIFAGMQKLYVIVLLIFTGINSFAQDDRSFELWNKNQVEIEPWNKISITVSEKIHYSPKRTTLDLKYGEILVGHQVLNWMEYGVGSRLSYTNLQVGEWLPENRPMLFVNLGKDIGKFEFDFYNRLEYRTYKELNNYFRYRQSLRMKFPAITEWGLQFYVQNESFIKLNGEGTHLARFYAGFTAFEKEHLEIKIYYALQKQELQNHWLTADILGLNLSFDI</sequence>
<evidence type="ECO:0008006" key="3">
    <source>
        <dbReference type="Google" id="ProtNLM"/>
    </source>
</evidence>
<dbReference type="EMBL" id="FOHT01000016">
    <property type="protein sequence ID" value="SET56640.1"/>
    <property type="molecule type" value="Genomic_DNA"/>
</dbReference>